<sequence>MATDLRKHVDTITHALLAIKDLCAEPEAVSFEEVRADFERLEAAFNVKATLDALFAYVCERDDAGRVVGSKHANQYLQKKLGLEPKDAYDRLARGRDYYGEPEVEDDPATDLFDYGADDTPEDSAAEAAREEAARAAAREAARAEARRKQEEARRAAERVNAEKQRVIRQELDKLVGDAKGARARLQADALAEAPKRTVKDLRATVRRWVEQENRKHVEPTNPNAGMENRGLHIGGQRADGTCRITIDAVASDSALFKALTDKGLSPNSNLPEGVEDYRTPSQRLYDQFSEILKHYDACEKPTGGGCASVVVSVTLDELAEADPTTKFATNTGIELDAFDLVRLGMDGTSDFVLTVDDVTSMPLNLYRTRRLASLAQRITLLAVQGVCAWTGCTAPLTETEIHHITSWLQGGDTNIDNLTALCRTHHRCNNDFKDHRNNTSHMDVDPTTGRAGVKEPGCATLQFNHADAAEHSAVNRLRKRHRQRDRATVPDPGGGVSPPETRIPPESPVPPNPPDPPPPRGPVEPPPWAKGQDPYPPF</sequence>
<dbReference type="EMBL" id="FTMH01000001">
    <property type="protein sequence ID" value="SIP86468.1"/>
    <property type="molecule type" value="Genomic_DNA"/>
</dbReference>
<protein>
    <submittedName>
        <fullName evidence="5">HNH endonuclease</fullName>
    </submittedName>
</protein>
<reference evidence="5 6" key="1">
    <citation type="submission" date="2017-01" db="EMBL/GenBank/DDBJ databases">
        <authorList>
            <person name="Varghese N."/>
            <person name="Submissions S."/>
        </authorList>
    </citation>
    <scope>NUCLEOTIDE SEQUENCE [LARGE SCALE GENOMIC DNA]</scope>
    <source>
        <strain evidence="5 6">DSM 44280</strain>
    </source>
</reference>
<dbReference type="CDD" id="cd00085">
    <property type="entry name" value="HNHc"/>
    <property type="match status" value="1"/>
</dbReference>
<organism evidence="5 6">
    <name type="scientific">Corynebacterium afermentans</name>
    <dbReference type="NCBI Taxonomy" id="38286"/>
    <lineage>
        <taxon>Bacteria</taxon>
        <taxon>Bacillati</taxon>
        <taxon>Actinomycetota</taxon>
        <taxon>Actinomycetes</taxon>
        <taxon>Mycobacteriales</taxon>
        <taxon>Corynebacteriaceae</taxon>
        <taxon>Corynebacterium</taxon>
    </lineage>
</organism>
<evidence type="ECO:0000256" key="2">
    <source>
        <dbReference type="SAM" id="Coils"/>
    </source>
</evidence>
<dbReference type="InterPro" id="IPR003870">
    <property type="entry name" value="DUF222"/>
</dbReference>
<feature type="region of interest" description="Disordered" evidence="3">
    <location>
        <begin position="99"/>
        <end position="126"/>
    </location>
</feature>
<keyword evidence="5" id="KW-0540">Nuclease</keyword>
<evidence type="ECO:0000259" key="4">
    <source>
        <dbReference type="SMART" id="SM00507"/>
    </source>
</evidence>
<dbReference type="AlphaFoldDB" id="A0A9X8NA56"/>
<dbReference type="Pfam" id="PF02720">
    <property type="entry name" value="DUF222"/>
    <property type="match status" value="1"/>
</dbReference>
<dbReference type="InterPro" id="IPR003615">
    <property type="entry name" value="HNH_nuc"/>
</dbReference>
<name>A0A9X8NA56_9CORY</name>
<accession>A0A9X8NA56</accession>
<dbReference type="RefSeq" id="WP_063936732.1">
    <property type="nucleotide sequence ID" value="NZ_FTMH01000001.1"/>
</dbReference>
<dbReference type="InterPro" id="IPR002711">
    <property type="entry name" value="HNH"/>
</dbReference>
<evidence type="ECO:0000256" key="3">
    <source>
        <dbReference type="SAM" id="MobiDB-lite"/>
    </source>
</evidence>
<keyword evidence="6" id="KW-1185">Reference proteome</keyword>
<keyword evidence="5" id="KW-0378">Hydrolase</keyword>
<dbReference type="Gene3D" id="1.10.30.50">
    <property type="match status" value="1"/>
</dbReference>
<gene>
    <name evidence="5" type="ORF">SAMN05421802_10176</name>
</gene>
<evidence type="ECO:0000256" key="1">
    <source>
        <dbReference type="ARBA" id="ARBA00023450"/>
    </source>
</evidence>
<evidence type="ECO:0000313" key="6">
    <source>
        <dbReference type="Proteomes" id="UP000185547"/>
    </source>
</evidence>
<feature type="compositionally biased region" description="Acidic residues" evidence="3">
    <location>
        <begin position="100"/>
        <end position="109"/>
    </location>
</feature>
<feature type="coiled-coil region" evidence="2">
    <location>
        <begin position="134"/>
        <end position="170"/>
    </location>
</feature>
<feature type="compositionally biased region" description="Pro residues" evidence="3">
    <location>
        <begin position="502"/>
        <end position="539"/>
    </location>
</feature>
<dbReference type="Pfam" id="PF01844">
    <property type="entry name" value="HNH"/>
    <property type="match status" value="1"/>
</dbReference>
<evidence type="ECO:0000313" key="5">
    <source>
        <dbReference type="EMBL" id="SIP86468.1"/>
    </source>
</evidence>
<proteinExistence type="inferred from homology"/>
<keyword evidence="5" id="KW-0255">Endonuclease</keyword>
<feature type="domain" description="HNH nuclease" evidence="4">
    <location>
        <begin position="375"/>
        <end position="428"/>
    </location>
</feature>
<comment type="similarity">
    <text evidence="1">Belongs to the Rv1128c/1148c/1588c/1702c/1945/3466 family.</text>
</comment>
<dbReference type="GO" id="GO:0004519">
    <property type="term" value="F:endonuclease activity"/>
    <property type="evidence" value="ECO:0007669"/>
    <property type="project" value="UniProtKB-KW"/>
</dbReference>
<dbReference type="SMART" id="SM00507">
    <property type="entry name" value="HNHc"/>
    <property type="match status" value="1"/>
</dbReference>
<dbReference type="GO" id="GO:0008270">
    <property type="term" value="F:zinc ion binding"/>
    <property type="evidence" value="ECO:0007669"/>
    <property type="project" value="InterPro"/>
</dbReference>
<comment type="caution">
    <text evidence="5">The sequence shown here is derived from an EMBL/GenBank/DDBJ whole genome shotgun (WGS) entry which is preliminary data.</text>
</comment>
<dbReference type="OrthoDB" id="4398180at2"/>
<feature type="compositionally biased region" description="Acidic residues" evidence="3">
    <location>
        <begin position="116"/>
        <end position="125"/>
    </location>
</feature>
<dbReference type="GO" id="GO:0003676">
    <property type="term" value="F:nucleic acid binding"/>
    <property type="evidence" value="ECO:0007669"/>
    <property type="project" value="InterPro"/>
</dbReference>
<keyword evidence="2" id="KW-0175">Coiled coil</keyword>
<dbReference type="Proteomes" id="UP000185547">
    <property type="component" value="Unassembled WGS sequence"/>
</dbReference>
<feature type="region of interest" description="Disordered" evidence="3">
    <location>
        <begin position="466"/>
        <end position="539"/>
    </location>
</feature>